<name>A0AC61R4U1_9FIRM</name>
<dbReference type="EMBL" id="SRYG01000030">
    <property type="protein sequence ID" value="TGY64871.1"/>
    <property type="molecule type" value="Genomic_DNA"/>
</dbReference>
<dbReference type="Proteomes" id="UP000308836">
    <property type="component" value="Unassembled WGS sequence"/>
</dbReference>
<sequence>MFSLSTDLARESLGTIQSYSGSKTMVMRGVSKFVQSTRGNPNWRTPFGAKVKRQGSSKWAQRRPVGLDVREAIIGSKTAK</sequence>
<proteinExistence type="predicted"/>
<protein>
    <submittedName>
        <fullName evidence="1">Uncharacterized protein</fullName>
    </submittedName>
</protein>
<gene>
    <name evidence="1" type="ORF">E5336_11360</name>
</gene>
<evidence type="ECO:0000313" key="1">
    <source>
        <dbReference type="EMBL" id="TGY64871.1"/>
    </source>
</evidence>
<keyword evidence="2" id="KW-1185">Reference proteome</keyword>
<accession>A0AC61R4U1</accession>
<reference evidence="1" key="1">
    <citation type="submission" date="2019-04" db="EMBL/GenBank/DDBJ databases">
        <title>Microbes associate with the intestines of laboratory mice.</title>
        <authorList>
            <person name="Navarre W."/>
            <person name="Wong E."/>
            <person name="Huang K."/>
            <person name="Tropini C."/>
            <person name="Ng K."/>
            <person name="Yu B."/>
        </authorList>
    </citation>
    <scope>NUCLEOTIDE SEQUENCE</scope>
    <source>
        <strain evidence="1">NM09_H32</strain>
    </source>
</reference>
<organism evidence="1 2">
    <name type="scientific">Dubosiella muris</name>
    <dbReference type="NCBI Taxonomy" id="3038133"/>
    <lineage>
        <taxon>Bacteria</taxon>
        <taxon>Bacillati</taxon>
        <taxon>Bacillota</taxon>
        <taxon>Erysipelotrichia</taxon>
        <taxon>Erysipelotrichales</taxon>
        <taxon>Erysipelotrichaceae</taxon>
        <taxon>Dubosiella</taxon>
    </lineage>
</organism>
<comment type="caution">
    <text evidence="1">The sequence shown here is derived from an EMBL/GenBank/DDBJ whole genome shotgun (WGS) entry which is preliminary data.</text>
</comment>
<evidence type="ECO:0000313" key="2">
    <source>
        <dbReference type="Proteomes" id="UP000308836"/>
    </source>
</evidence>